<dbReference type="AlphaFoldDB" id="A0A9K3KIA8"/>
<feature type="region of interest" description="Disordered" evidence="14">
    <location>
        <begin position="1"/>
        <end position="41"/>
    </location>
</feature>
<comment type="catalytic activity">
    <reaction evidence="12">
        <text>L-threonyl-[protein] + ATP = O-phospho-L-threonyl-[protein] + ADP + H(+)</text>
        <dbReference type="Rhea" id="RHEA:46608"/>
        <dbReference type="Rhea" id="RHEA-COMP:11060"/>
        <dbReference type="Rhea" id="RHEA-COMP:11605"/>
        <dbReference type="ChEBI" id="CHEBI:15378"/>
        <dbReference type="ChEBI" id="CHEBI:30013"/>
        <dbReference type="ChEBI" id="CHEBI:30616"/>
        <dbReference type="ChEBI" id="CHEBI:61977"/>
        <dbReference type="ChEBI" id="CHEBI:456216"/>
        <dbReference type="EC" id="2.7.11.1"/>
    </reaction>
</comment>
<evidence type="ECO:0000256" key="8">
    <source>
        <dbReference type="ARBA" id="ARBA00022777"/>
    </source>
</evidence>
<comment type="caution">
    <text evidence="16">The sequence shown here is derived from an EMBL/GenBank/DDBJ whole genome shotgun (WGS) entry which is preliminary data.</text>
</comment>
<evidence type="ECO:0000259" key="15">
    <source>
        <dbReference type="PROSITE" id="PS50011"/>
    </source>
</evidence>
<evidence type="ECO:0000256" key="5">
    <source>
        <dbReference type="ARBA" id="ARBA00022723"/>
    </source>
</evidence>
<protein>
    <recommendedName>
        <fullName evidence="2">non-specific serine/threonine protein kinase</fullName>
        <ecNumber evidence="2">2.7.11.1</ecNumber>
    </recommendedName>
</protein>
<dbReference type="PROSITE" id="PS00108">
    <property type="entry name" value="PROTEIN_KINASE_ST"/>
    <property type="match status" value="2"/>
</dbReference>
<proteinExistence type="inferred from homology"/>
<dbReference type="FunFam" id="3.30.200.20:FF:000315">
    <property type="entry name" value="Calcium-dependent protein kinase 3"/>
    <property type="match status" value="1"/>
</dbReference>
<evidence type="ECO:0000313" key="16">
    <source>
        <dbReference type="EMBL" id="KAG7344252.1"/>
    </source>
</evidence>
<evidence type="ECO:0000256" key="12">
    <source>
        <dbReference type="ARBA" id="ARBA00047899"/>
    </source>
</evidence>
<evidence type="ECO:0000256" key="9">
    <source>
        <dbReference type="ARBA" id="ARBA00022837"/>
    </source>
</evidence>
<evidence type="ECO:0000256" key="11">
    <source>
        <dbReference type="ARBA" id="ARBA00024334"/>
    </source>
</evidence>
<evidence type="ECO:0000256" key="3">
    <source>
        <dbReference type="ARBA" id="ARBA00022527"/>
    </source>
</evidence>
<dbReference type="EC" id="2.7.11.1" evidence="2"/>
<dbReference type="EMBL" id="JAGRRH010000023">
    <property type="protein sequence ID" value="KAG7344252.1"/>
    <property type="molecule type" value="Genomic_DNA"/>
</dbReference>
<reference evidence="16" key="1">
    <citation type="journal article" date="2021" name="Sci. Rep.">
        <title>Diploid genomic architecture of Nitzschia inconspicua, an elite biomass production diatom.</title>
        <authorList>
            <person name="Oliver A."/>
            <person name="Podell S."/>
            <person name="Pinowska A."/>
            <person name="Traller J.C."/>
            <person name="Smith S.R."/>
            <person name="McClure R."/>
            <person name="Beliaev A."/>
            <person name="Bohutskyi P."/>
            <person name="Hill E.A."/>
            <person name="Rabines A."/>
            <person name="Zheng H."/>
            <person name="Allen L.Z."/>
            <person name="Kuo A."/>
            <person name="Grigoriev I.V."/>
            <person name="Allen A.E."/>
            <person name="Hazlebeck D."/>
            <person name="Allen E.E."/>
        </authorList>
    </citation>
    <scope>NUCLEOTIDE SEQUENCE</scope>
    <source>
        <strain evidence="16">Hildebrandi</strain>
    </source>
</reference>
<keyword evidence="7" id="KW-0547">Nucleotide-binding</keyword>
<organism evidence="16 17">
    <name type="scientific">Nitzschia inconspicua</name>
    <dbReference type="NCBI Taxonomy" id="303405"/>
    <lineage>
        <taxon>Eukaryota</taxon>
        <taxon>Sar</taxon>
        <taxon>Stramenopiles</taxon>
        <taxon>Ochrophyta</taxon>
        <taxon>Bacillariophyta</taxon>
        <taxon>Bacillariophyceae</taxon>
        <taxon>Bacillariophycidae</taxon>
        <taxon>Bacillariales</taxon>
        <taxon>Bacillariaceae</taxon>
        <taxon>Nitzschia</taxon>
    </lineage>
</organism>
<evidence type="ECO:0000256" key="4">
    <source>
        <dbReference type="ARBA" id="ARBA00022679"/>
    </source>
</evidence>
<gene>
    <name evidence="16" type="ORF">IV203_022260</name>
</gene>
<evidence type="ECO:0000256" key="1">
    <source>
        <dbReference type="ARBA" id="ARBA00001946"/>
    </source>
</evidence>
<keyword evidence="5" id="KW-0479">Metal-binding</keyword>
<dbReference type="PANTHER" id="PTHR24347">
    <property type="entry name" value="SERINE/THREONINE-PROTEIN KINASE"/>
    <property type="match status" value="1"/>
</dbReference>
<accession>A0A9K3KIA8</accession>
<evidence type="ECO:0000256" key="13">
    <source>
        <dbReference type="ARBA" id="ARBA00048679"/>
    </source>
</evidence>
<dbReference type="OrthoDB" id="197746at2759"/>
<evidence type="ECO:0000313" key="17">
    <source>
        <dbReference type="Proteomes" id="UP000693970"/>
    </source>
</evidence>
<feature type="domain" description="Protein kinase" evidence="15">
    <location>
        <begin position="402"/>
        <end position="656"/>
    </location>
</feature>
<reference evidence="16" key="2">
    <citation type="submission" date="2021-04" db="EMBL/GenBank/DDBJ databases">
        <authorList>
            <person name="Podell S."/>
        </authorList>
    </citation>
    <scope>NUCLEOTIDE SEQUENCE</scope>
    <source>
        <strain evidence="16">Hildebrandi</strain>
    </source>
</reference>
<feature type="region of interest" description="Disordered" evidence="14">
    <location>
        <begin position="711"/>
        <end position="741"/>
    </location>
</feature>
<feature type="domain" description="Protein kinase" evidence="15">
    <location>
        <begin position="55"/>
        <end position="312"/>
    </location>
</feature>
<evidence type="ECO:0000256" key="14">
    <source>
        <dbReference type="SAM" id="MobiDB-lite"/>
    </source>
</evidence>
<keyword evidence="17" id="KW-1185">Reference proteome</keyword>
<evidence type="ECO:0000256" key="2">
    <source>
        <dbReference type="ARBA" id="ARBA00012513"/>
    </source>
</evidence>
<comment type="cofactor">
    <cofactor evidence="1">
        <name>Mg(2+)</name>
        <dbReference type="ChEBI" id="CHEBI:18420"/>
    </cofactor>
</comment>
<keyword evidence="10" id="KW-0067">ATP-binding</keyword>
<dbReference type="GO" id="GO:0004674">
    <property type="term" value="F:protein serine/threonine kinase activity"/>
    <property type="evidence" value="ECO:0007669"/>
    <property type="project" value="UniProtKB-KW"/>
</dbReference>
<dbReference type="GO" id="GO:0046872">
    <property type="term" value="F:metal ion binding"/>
    <property type="evidence" value="ECO:0007669"/>
    <property type="project" value="UniProtKB-KW"/>
</dbReference>
<keyword evidence="9" id="KW-0106">Calcium</keyword>
<comment type="catalytic activity">
    <reaction evidence="13">
        <text>L-seryl-[protein] + ATP = O-phospho-L-seryl-[protein] + ADP + H(+)</text>
        <dbReference type="Rhea" id="RHEA:17989"/>
        <dbReference type="Rhea" id="RHEA-COMP:9863"/>
        <dbReference type="Rhea" id="RHEA-COMP:11604"/>
        <dbReference type="ChEBI" id="CHEBI:15378"/>
        <dbReference type="ChEBI" id="CHEBI:29999"/>
        <dbReference type="ChEBI" id="CHEBI:30616"/>
        <dbReference type="ChEBI" id="CHEBI:83421"/>
        <dbReference type="ChEBI" id="CHEBI:456216"/>
        <dbReference type="EC" id="2.7.11.1"/>
    </reaction>
</comment>
<dbReference type="GO" id="GO:0005524">
    <property type="term" value="F:ATP binding"/>
    <property type="evidence" value="ECO:0007669"/>
    <property type="project" value="UniProtKB-KW"/>
</dbReference>
<keyword evidence="8 16" id="KW-0418">Kinase</keyword>
<name>A0A9K3KIA8_9STRA</name>
<dbReference type="FunFam" id="1.10.510.10:FF:000465">
    <property type="entry name" value="Non-specific serine/threonine protein kinase"/>
    <property type="match status" value="2"/>
</dbReference>
<feature type="compositionally biased region" description="Low complexity" evidence="14">
    <location>
        <begin position="22"/>
        <end position="41"/>
    </location>
</feature>
<dbReference type="CDD" id="cd05117">
    <property type="entry name" value="STKc_CAMK"/>
    <property type="match status" value="2"/>
</dbReference>
<dbReference type="SMART" id="SM00220">
    <property type="entry name" value="S_TKc"/>
    <property type="match status" value="2"/>
</dbReference>
<keyword evidence="3" id="KW-0723">Serine/threonine-protein kinase</keyword>
<dbReference type="Proteomes" id="UP000693970">
    <property type="component" value="Unassembled WGS sequence"/>
</dbReference>
<dbReference type="InterPro" id="IPR008271">
    <property type="entry name" value="Ser/Thr_kinase_AS"/>
</dbReference>
<keyword evidence="6" id="KW-0677">Repeat</keyword>
<sequence length="741" mass="83515">MRLALTPPKLSGNALPSDFPGATLTDSNSSTDLTPTSPSSTASISAQVHIFETDYKLEEKLRSGSYGTVYTTRHRKSNEEFAVKVIDRTKLKEKDDLATFREIGIMKDLADVNNIVKLIDVYIVPETFYIVQVYARGGDVFDRLAKRVSYTEKDARDLGVILLQIMRDMHKRKVAHRDMKPENLLLKSSMNDTSILLADFGFAKYVPEEGLKTRCGTPAFVAPEILVGKQYNTQVDMWSVGCLIYMLIGGYPPFQDETHRGLFRKIRAADFTFHDVYWKNVSLSAKQLITNMLTVDPADRLNAQKCLESDWLEVKEENLSVRDLSGSIAEAKKFNARRKLKSAVSAVMWSVGKKFKVEKMSELMQQTDKVAEKETCPSDPSVDGPHKLNMSLVKRKKFAEVYDLGQKIHRGSAGVVMKCISKDLSTSFAVKIIKRSPKTDEAVLQEVSIMNQLDHPNLVKVVDFFEEEDNYYIVMELMAGGDVFDRILDMNNYTEKDARDLFIVLLESIEYMHEKGIAHRDIKPQNIFLDSKDSHSRIKIGDFGFAKKVHTPKSLTSRCGTPSYVAPEILKNQPYDQSCDMWSAGVVLYVMLCGYTPFSDESQEKMFERIKLGDWKFDPDDWSHISDEAKDLIKHLMDTNVDHRFTASQALKSRWITGLSDKQLSIRNLSNTAQAIKDHRPRLKDIGHIFTAMKITGNKVLGDLSTVASSTLESNKRGNGFGVSSRGNSKQATSREGSATS</sequence>
<feature type="compositionally biased region" description="Polar residues" evidence="14">
    <location>
        <begin position="725"/>
        <end position="741"/>
    </location>
</feature>
<dbReference type="PROSITE" id="PS50011">
    <property type="entry name" value="PROTEIN_KINASE_DOM"/>
    <property type="match status" value="2"/>
</dbReference>
<dbReference type="InterPro" id="IPR000719">
    <property type="entry name" value="Prot_kinase_dom"/>
</dbReference>
<evidence type="ECO:0000256" key="7">
    <source>
        <dbReference type="ARBA" id="ARBA00022741"/>
    </source>
</evidence>
<comment type="similarity">
    <text evidence="11">Belongs to the protein kinase superfamily. Ser/Thr protein kinase family. CDPK subfamily.</text>
</comment>
<dbReference type="Pfam" id="PF00069">
    <property type="entry name" value="Pkinase"/>
    <property type="match status" value="2"/>
</dbReference>
<evidence type="ECO:0000256" key="10">
    <source>
        <dbReference type="ARBA" id="ARBA00022840"/>
    </source>
</evidence>
<evidence type="ECO:0000256" key="6">
    <source>
        <dbReference type="ARBA" id="ARBA00022737"/>
    </source>
</evidence>
<keyword evidence="4" id="KW-0808">Transferase</keyword>